<dbReference type="Pfam" id="PF14525">
    <property type="entry name" value="AraC_binding_2"/>
    <property type="match status" value="1"/>
</dbReference>
<dbReference type="PRINTS" id="PR00032">
    <property type="entry name" value="HTHARAC"/>
</dbReference>
<dbReference type="InterPro" id="IPR009057">
    <property type="entry name" value="Homeodomain-like_sf"/>
</dbReference>
<comment type="caution">
    <text evidence="5">The sequence shown here is derived from an EMBL/GenBank/DDBJ whole genome shotgun (WGS) entry which is preliminary data.</text>
</comment>
<dbReference type="PROSITE" id="PS01124">
    <property type="entry name" value="HTH_ARAC_FAMILY_2"/>
    <property type="match status" value="1"/>
</dbReference>
<evidence type="ECO:0000256" key="1">
    <source>
        <dbReference type="ARBA" id="ARBA00023015"/>
    </source>
</evidence>
<dbReference type="Pfam" id="PF12833">
    <property type="entry name" value="HTH_18"/>
    <property type="match status" value="1"/>
</dbReference>
<evidence type="ECO:0000256" key="2">
    <source>
        <dbReference type="ARBA" id="ARBA00023125"/>
    </source>
</evidence>
<dbReference type="PANTHER" id="PTHR46796">
    <property type="entry name" value="HTH-TYPE TRANSCRIPTIONAL ACTIVATOR RHAS-RELATED"/>
    <property type="match status" value="1"/>
</dbReference>
<evidence type="ECO:0000256" key="3">
    <source>
        <dbReference type="ARBA" id="ARBA00023163"/>
    </source>
</evidence>
<proteinExistence type="predicted"/>
<gene>
    <name evidence="5" type="ORF">GCM10009787_17560</name>
</gene>
<name>A0ABN3BF47_9ACTN</name>
<keyword evidence="1" id="KW-0805">Transcription regulation</keyword>
<keyword evidence="3" id="KW-0804">Transcription</keyword>
<dbReference type="Gene3D" id="1.10.10.60">
    <property type="entry name" value="Homeodomain-like"/>
    <property type="match status" value="1"/>
</dbReference>
<protein>
    <submittedName>
        <fullName evidence="5">Helix-turn-helix domain-containing protein</fullName>
    </submittedName>
</protein>
<sequence length="321" mass="35120">MTTTWQTAAVPLADRADALRQTIRERVVPVELVLPRRPEDVHADVTITDIGSVQVSSVRANPATVHRTTRLAGADDEPVLFISLQKSGESTVVQDGRGAVLRPGSIACYDTRRPYTLLFERGVDTHFFRVPLRDIALPDEVVRQAVARVLGPGGAVSGIAVDYLTRLAETRMQLDATAAHLLAAPSLELIRAVLTAESDRPALAAGPLHGTLGLRVLAHMRDHLADPDLSPASVARAHHISVRHLYATLARHGIGFGDWVRTERLDACRRELSRTPPATETIAALAQRWGFKSPAHFSRAFKAAYGMSPREWRAQVPRAHR</sequence>
<feature type="domain" description="HTH araC/xylS-type" evidence="4">
    <location>
        <begin position="214"/>
        <end position="315"/>
    </location>
</feature>
<keyword evidence="2" id="KW-0238">DNA-binding</keyword>
<organism evidence="5 6">
    <name type="scientific">Streptomyces bangladeshensis</name>
    <dbReference type="NCBI Taxonomy" id="295352"/>
    <lineage>
        <taxon>Bacteria</taxon>
        <taxon>Bacillati</taxon>
        <taxon>Actinomycetota</taxon>
        <taxon>Actinomycetes</taxon>
        <taxon>Kitasatosporales</taxon>
        <taxon>Streptomycetaceae</taxon>
        <taxon>Streptomyces</taxon>
    </lineage>
</organism>
<dbReference type="Proteomes" id="UP001501391">
    <property type="component" value="Unassembled WGS sequence"/>
</dbReference>
<dbReference type="EMBL" id="BAAAOQ010000005">
    <property type="protein sequence ID" value="GAA2193881.1"/>
    <property type="molecule type" value="Genomic_DNA"/>
</dbReference>
<dbReference type="SUPFAM" id="SSF46689">
    <property type="entry name" value="Homeodomain-like"/>
    <property type="match status" value="1"/>
</dbReference>
<keyword evidence="6" id="KW-1185">Reference proteome</keyword>
<dbReference type="InterPro" id="IPR035418">
    <property type="entry name" value="AraC-bd_2"/>
</dbReference>
<accession>A0ABN3BF47</accession>
<reference evidence="5 6" key="1">
    <citation type="journal article" date="2019" name="Int. J. Syst. Evol. Microbiol.">
        <title>The Global Catalogue of Microorganisms (GCM) 10K type strain sequencing project: providing services to taxonomists for standard genome sequencing and annotation.</title>
        <authorList>
            <consortium name="The Broad Institute Genomics Platform"/>
            <consortium name="The Broad Institute Genome Sequencing Center for Infectious Disease"/>
            <person name="Wu L."/>
            <person name="Ma J."/>
        </authorList>
    </citation>
    <scope>NUCLEOTIDE SEQUENCE [LARGE SCALE GENOMIC DNA]</scope>
    <source>
        <strain evidence="5 6">JCM 14924</strain>
    </source>
</reference>
<evidence type="ECO:0000259" key="4">
    <source>
        <dbReference type="PROSITE" id="PS01124"/>
    </source>
</evidence>
<dbReference type="InterPro" id="IPR020449">
    <property type="entry name" value="Tscrpt_reg_AraC-type_HTH"/>
</dbReference>
<dbReference type="SMART" id="SM00342">
    <property type="entry name" value="HTH_ARAC"/>
    <property type="match status" value="1"/>
</dbReference>
<evidence type="ECO:0000313" key="5">
    <source>
        <dbReference type="EMBL" id="GAA2193881.1"/>
    </source>
</evidence>
<evidence type="ECO:0000313" key="6">
    <source>
        <dbReference type="Proteomes" id="UP001501391"/>
    </source>
</evidence>
<dbReference type="InterPro" id="IPR018060">
    <property type="entry name" value="HTH_AraC"/>
</dbReference>
<dbReference type="PANTHER" id="PTHR46796:SF6">
    <property type="entry name" value="ARAC SUBFAMILY"/>
    <property type="match status" value="1"/>
</dbReference>
<dbReference type="RefSeq" id="WP_346162424.1">
    <property type="nucleotide sequence ID" value="NZ_BAAAOQ010000005.1"/>
</dbReference>
<dbReference type="InterPro" id="IPR050204">
    <property type="entry name" value="AraC_XylS_family_regulators"/>
</dbReference>